<dbReference type="GO" id="GO:0032259">
    <property type="term" value="P:methylation"/>
    <property type="evidence" value="ECO:0007669"/>
    <property type="project" value="UniProtKB-KW"/>
</dbReference>
<dbReference type="GO" id="GO:0008168">
    <property type="term" value="F:methyltransferase activity"/>
    <property type="evidence" value="ECO:0007669"/>
    <property type="project" value="UniProtKB-KW"/>
</dbReference>
<proteinExistence type="predicted"/>
<comment type="caution">
    <text evidence="2">The sequence shown here is derived from an EMBL/GenBank/DDBJ whole genome shotgun (WGS) entry which is preliminary data.</text>
</comment>
<name>A0A2T7UNT5_9RHOB</name>
<accession>A0A2T7UNT5</accession>
<dbReference type="AlphaFoldDB" id="A0A2T7UNT5"/>
<keyword evidence="3" id="KW-1185">Reference proteome</keyword>
<evidence type="ECO:0000313" key="3">
    <source>
        <dbReference type="Proteomes" id="UP000244810"/>
    </source>
</evidence>
<dbReference type="SUPFAM" id="SSF159894">
    <property type="entry name" value="YgaC/TfoX-N like"/>
    <property type="match status" value="1"/>
</dbReference>
<dbReference type="Gene3D" id="3.30.1460.30">
    <property type="entry name" value="YgaC/TfoX-N like chaperone"/>
    <property type="match status" value="1"/>
</dbReference>
<organism evidence="2 3">
    <name type="scientific">Pararhodobacter aggregans</name>
    <dbReference type="NCBI Taxonomy" id="404875"/>
    <lineage>
        <taxon>Bacteria</taxon>
        <taxon>Pseudomonadati</taxon>
        <taxon>Pseudomonadota</taxon>
        <taxon>Alphaproteobacteria</taxon>
        <taxon>Rhodobacterales</taxon>
        <taxon>Paracoccaceae</taxon>
        <taxon>Pararhodobacter</taxon>
    </lineage>
</organism>
<protein>
    <submittedName>
        <fullName evidence="2">RNA methyltransferase</fullName>
    </submittedName>
</protein>
<dbReference type="Proteomes" id="UP000244810">
    <property type="component" value="Unassembled WGS sequence"/>
</dbReference>
<dbReference type="RefSeq" id="WP_107753350.1">
    <property type="nucleotide sequence ID" value="NZ_QBKF01000009.1"/>
</dbReference>
<gene>
    <name evidence="2" type="ORF">DDE23_17185</name>
</gene>
<dbReference type="InterPro" id="IPR007076">
    <property type="entry name" value="TfoX_N"/>
</dbReference>
<keyword evidence="2" id="KW-0489">Methyltransferase</keyword>
<dbReference type="Pfam" id="PF04993">
    <property type="entry name" value="TfoX_N"/>
    <property type="match status" value="1"/>
</dbReference>
<dbReference type="OrthoDB" id="214902at2"/>
<evidence type="ECO:0000259" key="1">
    <source>
        <dbReference type="Pfam" id="PF04993"/>
    </source>
</evidence>
<keyword evidence="2" id="KW-0808">Transferase</keyword>
<dbReference type="EMBL" id="QDDR01000009">
    <property type="protein sequence ID" value="PVE46373.1"/>
    <property type="molecule type" value="Genomic_DNA"/>
</dbReference>
<reference evidence="2 3" key="1">
    <citation type="journal article" date="2011" name="Syst. Appl. Microbiol.">
        <title>Defluviimonas denitrificans gen. nov., sp. nov., and Pararhodobacter aggregans gen. nov., sp. nov., non-phototrophic Rhodobacteraceae from the biofilter of a marine aquaculture.</title>
        <authorList>
            <person name="Foesel B.U."/>
            <person name="Drake H.L."/>
            <person name="Schramm A."/>
        </authorList>
    </citation>
    <scope>NUCLEOTIDE SEQUENCE [LARGE SCALE GENOMIC DNA]</scope>
    <source>
        <strain evidence="2 3">D1-19</strain>
    </source>
</reference>
<feature type="domain" description="TfoX N-terminal" evidence="1">
    <location>
        <begin position="12"/>
        <end position="79"/>
    </location>
</feature>
<evidence type="ECO:0000313" key="2">
    <source>
        <dbReference type="EMBL" id="PVE46373.1"/>
    </source>
</evidence>
<sequence length="101" mass="10193">MAALRDDLGAEAGISERRMFGALMLMKDGHLLAGVSARGQALFRVGPEGIAAALALPGVEPAVMGARVMKGFVALDAAAGTGPRRALLAQALAFVASLPPP</sequence>